<proteinExistence type="inferred from homology"/>
<gene>
    <name evidence="5" type="ORF">FTUN_7464</name>
</gene>
<dbReference type="Gene3D" id="3.30.1120.10">
    <property type="match status" value="1"/>
</dbReference>
<evidence type="ECO:0000256" key="2">
    <source>
        <dbReference type="SAM" id="MobiDB-lite"/>
    </source>
</evidence>
<sequence length="496" mass="53128">MRTGHVLRFASLCAAVVLTGGTVRAAPEPKNGSGRAPRKPNVVLILTDDLGYGDLGFQGSKDIPTPNLDALAAGGVRFTNAYVTGPICGPTRAGLISGRYQQRHSYDGNPGPNAGLNPTETTLADALRSGGYKTAAFGKWHLGSAPEYRPLKRGFDEFFGFYGAAHSYTPGAIEPSALMVFERTRKERDARAKDPQAPPTTKGFNPTGGGTGAAPGKVVRGTTDEPDVETEENEYLTEALAREAAAFIDRNRAAPFFVYLAFNASHSPLQPTKKYLDRFPKLEGKRKAYAATTSALDDAVGAVVAKLRALGLENDTLVYFINDNGGPIDDIAASNAPLSGAKFSLWEGGIRVPAVISWKGTIAAKQVVDAPVSSLDAFPTLLAAAGLPPPKDKQLDGVNLLSALRGGSVEALNRRTLYWRVNQLWAIRSGNWKLVLPERGETVHLYDLSKDVAEENDLAARHPDVVERLTADWKAWNDKNLPVKAAPGTAPKTEKE</sequence>
<protein>
    <submittedName>
        <fullName evidence="5">Arylsulfatase</fullName>
        <ecNumber evidence="5">3.1.6.1</ecNumber>
    </submittedName>
</protein>
<dbReference type="AlphaFoldDB" id="A0A6M5Z328"/>
<feature type="signal peptide" evidence="3">
    <location>
        <begin position="1"/>
        <end position="25"/>
    </location>
</feature>
<dbReference type="InterPro" id="IPR000917">
    <property type="entry name" value="Sulfatase_N"/>
</dbReference>
<feature type="chain" id="PRO_5026930454" evidence="3">
    <location>
        <begin position="26"/>
        <end position="496"/>
    </location>
</feature>
<dbReference type="EMBL" id="CP053452">
    <property type="protein sequence ID" value="QJW99841.1"/>
    <property type="molecule type" value="Genomic_DNA"/>
</dbReference>
<dbReference type="SUPFAM" id="SSF53649">
    <property type="entry name" value="Alkaline phosphatase-like"/>
    <property type="match status" value="1"/>
</dbReference>
<accession>A0A6M5Z328</accession>
<dbReference type="Gene3D" id="3.40.720.10">
    <property type="entry name" value="Alkaline Phosphatase, subunit A"/>
    <property type="match status" value="1"/>
</dbReference>
<evidence type="ECO:0000259" key="4">
    <source>
        <dbReference type="Pfam" id="PF00884"/>
    </source>
</evidence>
<keyword evidence="3" id="KW-0732">Signal</keyword>
<feature type="domain" description="Sulfatase N-terminal" evidence="4">
    <location>
        <begin position="40"/>
        <end position="386"/>
    </location>
</feature>
<reference evidence="6" key="1">
    <citation type="submission" date="2020-05" db="EMBL/GenBank/DDBJ databases">
        <title>Frigoriglobus tundricola gen. nov., sp. nov., a psychrotolerant cellulolytic planctomycete of the family Gemmataceae with two divergent copies of 16S rRNA gene.</title>
        <authorList>
            <person name="Kulichevskaya I.S."/>
            <person name="Ivanova A.A."/>
            <person name="Naumoff D.G."/>
            <person name="Beletsky A.V."/>
            <person name="Rijpstra W.I.C."/>
            <person name="Sinninghe Damste J.S."/>
            <person name="Mardanov A.V."/>
            <person name="Ravin N.V."/>
            <person name="Dedysh S.N."/>
        </authorList>
    </citation>
    <scope>NUCLEOTIDE SEQUENCE [LARGE SCALE GENOMIC DNA]</scope>
    <source>
        <strain evidence="6">PL17</strain>
    </source>
</reference>
<keyword evidence="5" id="KW-0378">Hydrolase</keyword>
<name>A0A6M5Z328_9BACT</name>
<keyword evidence="6" id="KW-1185">Reference proteome</keyword>
<evidence type="ECO:0000313" key="6">
    <source>
        <dbReference type="Proteomes" id="UP000503447"/>
    </source>
</evidence>
<dbReference type="Proteomes" id="UP000503447">
    <property type="component" value="Chromosome"/>
</dbReference>
<dbReference type="PANTHER" id="PTHR42693:SF33">
    <property type="entry name" value="ARYLSULFATASE"/>
    <property type="match status" value="1"/>
</dbReference>
<evidence type="ECO:0000256" key="3">
    <source>
        <dbReference type="SAM" id="SignalP"/>
    </source>
</evidence>
<dbReference type="InterPro" id="IPR050738">
    <property type="entry name" value="Sulfatase"/>
</dbReference>
<evidence type="ECO:0000256" key="1">
    <source>
        <dbReference type="ARBA" id="ARBA00008779"/>
    </source>
</evidence>
<dbReference type="InterPro" id="IPR017850">
    <property type="entry name" value="Alkaline_phosphatase_core_sf"/>
</dbReference>
<organism evidence="5 6">
    <name type="scientific">Frigoriglobus tundricola</name>
    <dbReference type="NCBI Taxonomy" id="2774151"/>
    <lineage>
        <taxon>Bacteria</taxon>
        <taxon>Pseudomonadati</taxon>
        <taxon>Planctomycetota</taxon>
        <taxon>Planctomycetia</taxon>
        <taxon>Gemmatales</taxon>
        <taxon>Gemmataceae</taxon>
        <taxon>Frigoriglobus</taxon>
    </lineage>
</organism>
<dbReference type="PANTHER" id="PTHR42693">
    <property type="entry name" value="ARYLSULFATASE FAMILY MEMBER"/>
    <property type="match status" value="1"/>
</dbReference>
<comment type="similarity">
    <text evidence="1">Belongs to the sulfatase family.</text>
</comment>
<dbReference type="EC" id="3.1.6.1" evidence="5"/>
<dbReference type="Pfam" id="PF00884">
    <property type="entry name" value="Sulfatase"/>
    <property type="match status" value="1"/>
</dbReference>
<feature type="region of interest" description="Disordered" evidence="2">
    <location>
        <begin position="186"/>
        <end position="232"/>
    </location>
</feature>
<dbReference type="KEGG" id="ftj:FTUN_7464"/>
<dbReference type="GO" id="GO:0004065">
    <property type="term" value="F:arylsulfatase activity"/>
    <property type="evidence" value="ECO:0007669"/>
    <property type="project" value="UniProtKB-EC"/>
</dbReference>
<evidence type="ECO:0000313" key="5">
    <source>
        <dbReference type="EMBL" id="QJW99841.1"/>
    </source>
</evidence>